<reference evidence="3 4" key="1">
    <citation type="journal article" date="2018" name="G3 (Bethesda)">
        <title>A High-Quality Reference Genome for the Invasive Mosquitofish Gambusia affinis Using a Chicago Library.</title>
        <authorList>
            <person name="Hoffberg S.L."/>
            <person name="Troendle N.J."/>
            <person name="Glenn T.C."/>
            <person name="Mahmud O."/>
            <person name="Louha S."/>
            <person name="Chalopin D."/>
            <person name="Bennetzen J.L."/>
            <person name="Mauricio R."/>
        </authorList>
    </citation>
    <scope>NUCLEOTIDE SEQUENCE [LARGE SCALE GENOMIC DNA]</scope>
    <source>
        <strain evidence="3">NE01/NJP1002.9</strain>
        <tissue evidence="3">Muscle</tissue>
    </source>
</reference>
<comment type="similarity">
    <text evidence="1">Belongs to the FHIP family.</text>
</comment>
<evidence type="ECO:0000313" key="3">
    <source>
        <dbReference type="EMBL" id="PWA16978.1"/>
    </source>
</evidence>
<gene>
    <name evidence="3" type="ORF">CCH79_00020078</name>
</gene>
<dbReference type="PANTHER" id="PTHR21705:SF9">
    <property type="entry name" value="FHF COMPLEX SUBUNIT HOOK-INTERACTING PROTEIN 2B"/>
    <property type="match status" value="1"/>
</dbReference>
<dbReference type="STRING" id="33528.ENSGAFP00000014798"/>
<evidence type="ECO:0000259" key="2">
    <source>
        <dbReference type="Pfam" id="PF19314"/>
    </source>
</evidence>
<sequence>MNLLTEHGGSGSALQTEPGEEAHFFEGHLLRVLFERLGRMLQQVGSTLGPLCANHHLSPDSPVQPYEVNLQLTAVLSRLCAFSHSLLDEYLLDPFIHLSAGSHSLFAVLVRVVGELMERIQQVPDLPQRLLDTRRHLLGLHLDARPEHLALLQGIIVLEEFCKELAAIAFVKMPLDRNHDRFCSGPESAGPEPAKRS</sequence>
<protein>
    <recommendedName>
        <fullName evidence="2">FHF complex subunit HOOK-interacting protein C-terminal domain-containing protein</fullName>
    </recommendedName>
</protein>
<dbReference type="Pfam" id="PF19311">
    <property type="entry name" value="KELAA"/>
    <property type="match status" value="1"/>
</dbReference>
<organism evidence="3 4">
    <name type="scientific">Gambusia affinis</name>
    <name type="common">Western mosquitofish</name>
    <name type="synonym">Heterandria affinis</name>
    <dbReference type="NCBI Taxonomy" id="33528"/>
    <lineage>
        <taxon>Eukaryota</taxon>
        <taxon>Metazoa</taxon>
        <taxon>Chordata</taxon>
        <taxon>Craniata</taxon>
        <taxon>Vertebrata</taxon>
        <taxon>Euteleostomi</taxon>
        <taxon>Actinopterygii</taxon>
        <taxon>Neopterygii</taxon>
        <taxon>Teleostei</taxon>
        <taxon>Neoteleostei</taxon>
        <taxon>Acanthomorphata</taxon>
        <taxon>Ovalentaria</taxon>
        <taxon>Atherinomorphae</taxon>
        <taxon>Cyprinodontiformes</taxon>
        <taxon>Poeciliidae</taxon>
        <taxon>Poeciliinae</taxon>
        <taxon>Gambusia</taxon>
    </lineage>
</organism>
<keyword evidence="4" id="KW-1185">Reference proteome</keyword>
<dbReference type="InterPro" id="IPR019384">
    <property type="entry name" value="FHIP"/>
</dbReference>
<dbReference type="AlphaFoldDB" id="A0A315V2K4"/>
<dbReference type="InterPro" id="IPR045668">
    <property type="entry name" value="FHIP_KELAA_motif"/>
</dbReference>
<dbReference type="Proteomes" id="UP000250572">
    <property type="component" value="Unassembled WGS sequence"/>
</dbReference>
<dbReference type="Pfam" id="PF19314">
    <property type="entry name" value="DUF5917"/>
    <property type="match status" value="1"/>
</dbReference>
<accession>A0A315V2K4</accession>
<feature type="domain" description="FHF complex subunit HOOK-interacting protein C-terminal" evidence="2">
    <location>
        <begin position="63"/>
        <end position="139"/>
    </location>
</feature>
<evidence type="ECO:0000313" key="4">
    <source>
        <dbReference type="Proteomes" id="UP000250572"/>
    </source>
</evidence>
<proteinExistence type="inferred from homology"/>
<evidence type="ECO:0000256" key="1">
    <source>
        <dbReference type="ARBA" id="ARBA00024336"/>
    </source>
</evidence>
<name>A0A315V2K4_GAMAF</name>
<dbReference type="InterPro" id="IPR045669">
    <property type="entry name" value="FHIP_C"/>
</dbReference>
<comment type="caution">
    <text evidence="3">The sequence shown here is derived from an EMBL/GenBank/DDBJ whole genome shotgun (WGS) entry which is preliminary data.</text>
</comment>
<dbReference type="EMBL" id="NHOQ01002458">
    <property type="protein sequence ID" value="PWA16978.1"/>
    <property type="molecule type" value="Genomic_DNA"/>
</dbReference>
<dbReference type="PANTHER" id="PTHR21705">
    <property type="entry name" value="RAI16 PROTEIN-RELATED"/>
    <property type="match status" value="1"/>
</dbReference>